<feature type="domain" description="DNA ligase D polymerase" evidence="1">
    <location>
        <begin position="22"/>
        <end position="272"/>
    </location>
</feature>
<organism evidence="2 3">
    <name type="scientific">Candidatus Avipropionibacterium avicola</name>
    <dbReference type="NCBI Taxonomy" id="2840701"/>
    <lineage>
        <taxon>Bacteria</taxon>
        <taxon>Bacillati</taxon>
        <taxon>Actinomycetota</taxon>
        <taxon>Actinomycetes</taxon>
        <taxon>Propionibacteriales</taxon>
        <taxon>Propionibacteriaceae</taxon>
        <taxon>Propionibacteriaceae incertae sedis</taxon>
        <taxon>Candidatus Avipropionibacterium</taxon>
    </lineage>
</organism>
<accession>A0A9D1GVM4</accession>
<sequence>MASYGFSLSSLDTELFDGCGVTKGELIAYLEAMAAPLVTELADRPLSVVRARPGAKPFMQKNLPAHAPDWIPTADIWAETSHRTVRYPLVTQARTVIWLGNQRTVEFHPSLVRTDQGDADALVLDLDPPAGNDLVAGFARAARVAGLVRQVLDDCGLVGQVKTSGAKGLHIRVPIAPLTFEKAAAVTRALAERSARLDPTIATTAFIRDDRGDRVFVDPTRVGGATLVSAWSPRARPGLPVSYPVGWDDLDGLDPREFTVRTVPALAGGQDRWQRDRPTPGTVAEELVEEGEQIPVPRVAAMHEGLRRARAQRASRKRSS</sequence>
<dbReference type="GO" id="GO:0016874">
    <property type="term" value="F:ligase activity"/>
    <property type="evidence" value="ECO:0007669"/>
    <property type="project" value="UniProtKB-KW"/>
</dbReference>
<dbReference type="Gene3D" id="3.90.920.10">
    <property type="entry name" value="DNA primase, PRIM domain"/>
    <property type="match status" value="1"/>
</dbReference>
<name>A0A9D1GVM4_9ACTN</name>
<evidence type="ECO:0000313" key="3">
    <source>
        <dbReference type="Proteomes" id="UP000886842"/>
    </source>
</evidence>
<comment type="caution">
    <text evidence="2">The sequence shown here is derived from an EMBL/GenBank/DDBJ whole genome shotgun (WGS) entry which is preliminary data.</text>
</comment>
<keyword evidence="2" id="KW-0436">Ligase</keyword>
<dbReference type="Pfam" id="PF21686">
    <property type="entry name" value="LigD_Prim-Pol"/>
    <property type="match status" value="1"/>
</dbReference>
<dbReference type="Proteomes" id="UP000886842">
    <property type="component" value="Unassembled WGS sequence"/>
</dbReference>
<dbReference type="PANTHER" id="PTHR42705">
    <property type="entry name" value="BIFUNCTIONAL NON-HOMOLOGOUS END JOINING PROTEIN LIGD"/>
    <property type="match status" value="1"/>
</dbReference>
<protein>
    <submittedName>
        <fullName evidence="2">ATP-dependent DNA ligase</fullName>
    </submittedName>
</protein>
<dbReference type="EMBL" id="DVLP01000040">
    <property type="protein sequence ID" value="HIT74204.1"/>
    <property type="molecule type" value="Genomic_DNA"/>
</dbReference>
<dbReference type="AlphaFoldDB" id="A0A9D1GVM4"/>
<reference evidence="2" key="2">
    <citation type="journal article" date="2021" name="PeerJ">
        <title>Extensive microbial diversity within the chicken gut microbiome revealed by metagenomics and culture.</title>
        <authorList>
            <person name="Gilroy R."/>
            <person name="Ravi A."/>
            <person name="Getino M."/>
            <person name="Pursley I."/>
            <person name="Horton D.L."/>
            <person name="Alikhan N.F."/>
            <person name="Baker D."/>
            <person name="Gharbi K."/>
            <person name="Hall N."/>
            <person name="Watson M."/>
            <person name="Adriaenssens E.M."/>
            <person name="Foster-Nyarko E."/>
            <person name="Jarju S."/>
            <person name="Secka A."/>
            <person name="Antonio M."/>
            <person name="Oren A."/>
            <person name="Chaudhuri R.R."/>
            <person name="La Ragione R."/>
            <person name="Hildebrand F."/>
            <person name="Pallen M.J."/>
        </authorList>
    </citation>
    <scope>NUCLEOTIDE SEQUENCE</scope>
    <source>
        <strain evidence="2">ChiGjej1B1-24693</strain>
    </source>
</reference>
<evidence type="ECO:0000313" key="2">
    <source>
        <dbReference type="EMBL" id="HIT74204.1"/>
    </source>
</evidence>
<dbReference type="InterPro" id="IPR052171">
    <property type="entry name" value="NHEJ_LigD"/>
</dbReference>
<dbReference type="InterPro" id="IPR014145">
    <property type="entry name" value="LigD_pol_dom"/>
</dbReference>
<reference evidence="2" key="1">
    <citation type="submission" date="2020-10" db="EMBL/GenBank/DDBJ databases">
        <authorList>
            <person name="Gilroy R."/>
        </authorList>
    </citation>
    <scope>NUCLEOTIDE SEQUENCE</scope>
    <source>
        <strain evidence="2">ChiGjej1B1-24693</strain>
    </source>
</reference>
<dbReference type="PANTHER" id="PTHR42705:SF2">
    <property type="entry name" value="BIFUNCTIONAL NON-HOMOLOGOUS END JOINING PROTEIN LIGD"/>
    <property type="match status" value="1"/>
</dbReference>
<evidence type="ECO:0000259" key="1">
    <source>
        <dbReference type="Pfam" id="PF21686"/>
    </source>
</evidence>
<gene>
    <name evidence="2" type="ORF">IAA98_01290</name>
</gene>
<proteinExistence type="predicted"/>